<evidence type="ECO:0000259" key="1">
    <source>
        <dbReference type="Pfam" id="PF00535"/>
    </source>
</evidence>
<dbReference type="InterPro" id="IPR029044">
    <property type="entry name" value="Nucleotide-diphossugar_trans"/>
</dbReference>
<sequence length="229" mass="25342">MEIAAVIPCYNEEKAIAGIVARANKYVSVVIVADDWSLDETLERAEGVGAYSTLNEKNRKGAGGNTAHGIRIARQLDKADIVVTLDGDGQNNPDEIPQVLKPILKGKADFVIGSRFLGNCTFPKYRKFGIEVITKLINIGHSKKITDGQSCFRAYSKYALESILPIEEKGFAFSVETLIKARKKGLRMVEVPISCVYHDDFRQNSSMNPLSHGLSVVFGVIKWRLIVER</sequence>
<dbReference type="InterPro" id="IPR001173">
    <property type="entry name" value="Glyco_trans_2-like"/>
</dbReference>
<feature type="domain" description="Glycosyltransferase 2-like" evidence="1">
    <location>
        <begin position="6"/>
        <end position="163"/>
    </location>
</feature>
<dbReference type="Gene3D" id="3.90.550.10">
    <property type="entry name" value="Spore Coat Polysaccharide Biosynthesis Protein SpsA, Chain A"/>
    <property type="match status" value="1"/>
</dbReference>
<reference evidence="2" key="1">
    <citation type="journal article" date="2015" name="Nature">
        <title>Complex archaea that bridge the gap between prokaryotes and eukaryotes.</title>
        <authorList>
            <person name="Spang A."/>
            <person name="Saw J.H."/>
            <person name="Jorgensen S.L."/>
            <person name="Zaremba-Niedzwiedzka K."/>
            <person name="Martijn J."/>
            <person name="Lind A.E."/>
            <person name="van Eijk R."/>
            <person name="Schleper C."/>
            <person name="Guy L."/>
            <person name="Ettema T.J."/>
        </authorList>
    </citation>
    <scope>NUCLEOTIDE SEQUENCE</scope>
</reference>
<proteinExistence type="predicted"/>
<dbReference type="PANTHER" id="PTHR48090:SF7">
    <property type="entry name" value="RFBJ PROTEIN"/>
    <property type="match status" value="1"/>
</dbReference>
<comment type="caution">
    <text evidence="2">The sequence shown here is derived from an EMBL/GenBank/DDBJ whole genome shotgun (WGS) entry which is preliminary data.</text>
</comment>
<name>A0A0F9NKD9_9ZZZZ</name>
<dbReference type="AlphaFoldDB" id="A0A0F9NKD9"/>
<organism evidence="2">
    <name type="scientific">marine sediment metagenome</name>
    <dbReference type="NCBI Taxonomy" id="412755"/>
    <lineage>
        <taxon>unclassified sequences</taxon>
        <taxon>metagenomes</taxon>
        <taxon>ecological metagenomes</taxon>
    </lineage>
</organism>
<accession>A0A0F9NKD9</accession>
<dbReference type="PANTHER" id="PTHR48090">
    <property type="entry name" value="UNDECAPRENYL-PHOSPHATE 4-DEOXY-4-FORMAMIDO-L-ARABINOSE TRANSFERASE-RELATED"/>
    <property type="match status" value="1"/>
</dbReference>
<dbReference type="InterPro" id="IPR050256">
    <property type="entry name" value="Glycosyltransferase_2"/>
</dbReference>
<gene>
    <name evidence="2" type="ORF">LCGC14_1326470</name>
</gene>
<dbReference type="Pfam" id="PF00535">
    <property type="entry name" value="Glycos_transf_2"/>
    <property type="match status" value="1"/>
</dbReference>
<evidence type="ECO:0000313" key="2">
    <source>
        <dbReference type="EMBL" id="KKM81772.1"/>
    </source>
</evidence>
<dbReference type="EMBL" id="LAZR01007967">
    <property type="protein sequence ID" value="KKM81772.1"/>
    <property type="molecule type" value="Genomic_DNA"/>
</dbReference>
<dbReference type="CDD" id="cd04179">
    <property type="entry name" value="DPM_DPG-synthase_like"/>
    <property type="match status" value="1"/>
</dbReference>
<dbReference type="SUPFAM" id="SSF53448">
    <property type="entry name" value="Nucleotide-diphospho-sugar transferases"/>
    <property type="match status" value="1"/>
</dbReference>
<protein>
    <recommendedName>
        <fullName evidence="1">Glycosyltransferase 2-like domain-containing protein</fullName>
    </recommendedName>
</protein>